<dbReference type="InterPro" id="IPR013901">
    <property type="entry name" value="Anthrone_oxy"/>
</dbReference>
<keyword evidence="1" id="KW-0472">Membrane</keyword>
<dbReference type="EMBL" id="LK052940">
    <property type="protein sequence ID" value="CDR40332.1"/>
    <property type="molecule type" value="Genomic_DNA"/>
</dbReference>
<accession>A0A061AT31</accession>
<keyword evidence="1" id="KW-1133">Transmembrane helix</keyword>
<dbReference type="Pfam" id="PF08592">
    <property type="entry name" value="Anthrone_oxy"/>
    <property type="match status" value="1"/>
</dbReference>
<keyword evidence="1" id="KW-0812">Transmembrane</keyword>
<evidence type="ECO:0000313" key="2">
    <source>
        <dbReference type="EMBL" id="CDR40332.1"/>
    </source>
</evidence>
<dbReference type="AlphaFoldDB" id="A0A061AT31"/>
<sequence>MSASDSQVLLAARSIAVVGLGLNAGLLLSIPALSIPALKATTSLSAQQRLTAWSNLYEQGKAVMTKLQPTITLLLAYASYAAARPVDYLPANTVARYRKPILGVASALTIGIVGFTGVAIMPLNRRMQKMEREASVASTAQADSLIGQWVRLHAVRIALGTTAFALAVSELALA</sequence>
<dbReference type="PANTHER" id="PTHR36535:SF1">
    <property type="entry name" value="DUF1772 DOMAIN-CONTAINING PROTEIN"/>
    <property type="match status" value="1"/>
</dbReference>
<organism evidence="2">
    <name type="scientific">Rhodotorula toruloides</name>
    <name type="common">Yeast</name>
    <name type="synonym">Rhodosporidium toruloides</name>
    <dbReference type="NCBI Taxonomy" id="5286"/>
    <lineage>
        <taxon>Eukaryota</taxon>
        <taxon>Fungi</taxon>
        <taxon>Dikarya</taxon>
        <taxon>Basidiomycota</taxon>
        <taxon>Pucciniomycotina</taxon>
        <taxon>Microbotryomycetes</taxon>
        <taxon>Sporidiobolales</taxon>
        <taxon>Sporidiobolaceae</taxon>
        <taxon>Rhodotorula</taxon>
    </lineage>
</organism>
<name>A0A061AT31_RHOTO</name>
<reference evidence="2" key="1">
    <citation type="journal article" date="2014" name="Genome Announc.">
        <title>Draft genome sequence of Rhodosporidium toruloides CECT1137, an oleaginous yeast of biotechnological interest.</title>
        <authorList>
            <person name="Morin N."/>
            <person name="Calcas X."/>
            <person name="Devillers H."/>
            <person name="Durrens P."/>
            <person name="Sherman D.J."/>
            <person name="Nicaud J.-M."/>
            <person name="Neuveglise C."/>
        </authorList>
    </citation>
    <scope>NUCLEOTIDE SEQUENCE</scope>
    <source>
        <strain evidence="2">CECT1137</strain>
    </source>
</reference>
<protein>
    <submittedName>
        <fullName evidence="2">RHTO0S05e01706g1_1</fullName>
    </submittedName>
</protein>
<proteinExistence type="predicted"/>
<feature type="transmembrane region" description="Helical" evidence="1">
    <location>
        <begin position="101"/>
        <end position="123"/>
    </location>
</feature>
<feature type="transmembrane region" description="Helical" evidence="1">
    <location>
        <begin position="12"/>
        <end position="35"/>
    </location>
</feature>
<dbReference type="PANTHER" id="PTHR36535">
    <property type="entry name" value="YALI0E30327P"/>
    <property type="match status" value="1"/>
</dbReference>
<evidence type="ECO:0000256" key="1">
    <source>
        <dbReference type="SAM" id="Phobius"/>
    </source>
</evidence>
<gene>
    <name evidence="2" type="ORF">RHTO0S_05e01706g</name>
</gene>
<dbReference type="OrthoDB" id="5954308at2759"/>